<feature type="compositionally biased region" description="Low complexity" evidence="1">
    <location>
        <begin position="66"/>
        <end position="76"/>
    </location>
</feature>
<name>A0A4R7W3H6_9PSEU</name>
<dbReference type="SUPFAM" id="SSF51735">
    <property type="entry name" value="NAD(P)-binding Rossmann-fold domains"/>
    <property type="match status" value="1"/>
</dbReference>
<evidence type="ECO:0000313" key="2">
    <source>
        <dbReference type="EMBL" id="TDV56608.1"/>
    </source>
</evidence>
<dbReference type="EMBL" id="SOCP01000002">
    <property type="protein sequence ID" value="TDV56608.1"/>
    <property type="molecule type" value="Genomic_DNA"/>
</dbReference>
<evidence type="ECO:0000313" key="3">
    <source>
        <dbReference type="Proteomes" id="UP000294927"/>
    </source>
</evidence>
<evidence type="ECO:0000256" key="1">
    <source>
        <dbReference type="SAM" id="MobiDB-lite"/>
    </source>
</evidence>
<keyword evidence="3" id="KW-1185">Reference proteome</keyword>
<accession>A0A4R7W3H6</accession>
<dbReference type="AlphaFoldDB" id="A0A4R7W3H6"/>
<protein>
    <submittedName>
        <fullName evidence="2">Short subunit dehydrogenase</fullName>
    </submittedName>
</protein>
<organism evidence="2 3">
    <name type="scientific">Actinophytocola oryzae</name>
    <dbReference type="NCBI Taxonomy" id="502181"/>
    <lineage>
        <taxon>Bacteria</taxon>
        <taxon>Bacillati</taxon>
        <taxon>Actinomycetota</taxon>
        <taxon>Actinomycetes</taxon>
        <taxon>Pseudonocardiales</taxon>
        <taxon>Pseudonocardiaceae</taxon>
    </lineage>
</organism>
<dbReference type="InterPro" id="IPR002347">
    <property type="entry name" value="SDR_fam"/>
</dbReference>
<gene>
    <name evidence="2" type="ORF">CLV71_102675</name>
</gene>
<dbReference type="InterPro" id="IPR036291">
    <property type="entry name" value="NAD(P)-bd_dom_sf"/>
</dbReference>
<sequence length="185" mass="20243">MSTWFVTGDTLDGFGVAYADAALRRGDRVALTSRRPEELRAWAEPCGDRVMVLPLDVTDARQVRAAVRPRAAAEQAHGPSQDPPRQWLQGEPAREVLDGPAESIHLLVGIHPNAHVTRSDPGTAAGVHDREQASPQPPTGYVQARLLIVFIVRWESTRPMPGVSSSVWVTNRSNDSRSAVATRRK</sequence>
<comment type="caution">
    <text evidence="2">The sequence shown here is derived from an EMBL/GenBank/DDBJ whole genome shotgun (WGS) entry which is preliminary data.</text>
</comment>
<reference evidence="2 3" key="1">
    <citation type="submission" date="2019-03" db="EMBL/GenBank/DDBJ databases">
        <title>Genomic Encyclopedia of Archaeal and Bacterial Type Strains, Phase II (KMG-II): from individual species to whole genera.</title>
        <authorList>
            <person name="Goeker M."/>
        </authorList>
    </citation>
    <scope>NUCLEOTIDE SEQUENCE [LARGE SCALE GENOMIC DNA]</scope>
    <source>
        <strain evidence="2 3">DSM 45499</strain>
    </source>
</reference>
<dbReference type="Gene3D" id="3.40.50.720">
    <property type="entry name" value="NAD(P)-binding Rossmann-like Domain"/>
    <property type="match status" value="1"/>
</dbReference>
<dbReference type="Pfam" id="PF00106">
    <property type="entry name" value="adh_short"/>
    <property type="match status" value="1"/>
</dbReference>
<feature type="region of interest" description="Disordered" evidence="1">
    <location>
        <begin position="115"/>
        <end position="138"/>
    </location>
</feature>
<dbReference type="Proteomes" id="UP000294927">
    <property type="component" value="Unassembled WGS sequence"/>
</dbReference>
<feature type="region of interest" description="Disordered" evidence="1">
    <location>
        <begin position="66"/>
        <end position="87"/>
    </location>
</feature>
<proteinExistence type="predicted"/>